<dbReference type="GO" id="GO:0003677">
    <property type="term" value="F:DNA binding"/>
    <property type="evidence" value="ECO:0007669"/>
    <property type="project" value="UniProtKB-UniRule"/>
</dbReference>
<dbReference type="Pfam" id="PF14278">
    <property type="entry name" value="TetR_C_8"/>
    <property type="match status" value="1"/>
</dbReference>
<keyword evidence="2 3" id="KW-0238">DNA-binding</keyword>
<evidence type="ECO:0000313" key="5">
    <source>
        <dbReference type="EMBL" id="GIN62699.1"/>
    </source>
</evidence>
<dbReference type="Gene3D" id="1.10.357.10">
    <property type="entry name" value="Tetracycline Repressor, domain 2"/>
    <property type="match status" value="1"/>
</dbReference>
<dbReference type="InterPro" id="IPR050624">
    <property type="entry name" value="HTH-type_Tx_Regulator"/>
</dbReference>
<gene>
    <name evidence="5" type="ORF">J27TS8_26920</name>
</gene>
<name>A0A919WJ91_9BACI</name>
<dbReference type="PROSITE" id="PS50977">
    <property type="entry name" value="HTH_TETR_2"/>
    <property type="match status" value="1"/>
</dbReference>
<keyword evidence="6" id="KW-1185">Reference proteome</keyword>
<accession>A0A919WJ91</accession>
<dbReference type="PANTHER" id="PTHR43479:SF7">
    <property type="entry name" value="TETR-FAMILY TRANSCRIPTIONAL REGULATOR"/>
    <property type="match status" value="1"/>
</dbReference>
<dbReference type="OrthoDB" id="9810250at2"/>
<dbReference type="EMBL" id="BORC01000004">
    <property type="protein sequence ID" value="GIN62699.1"/>
    <property type="molecule type" value="Genomic_DNA"/>
</dbReference>
<dbReference type="PANTHER" id="PTHR43479">
    <property type="entry name" value="ACREF/ENVCD OPERON REPRESSOR-RELATED"/>
    <property type="match status" value="1"/>
</dbReference>
<dbReference type="RefSeq" id="WP_095309454.1">
    <property type="nucleotide sequence ID" value="NZ_BORC01000004.1"/>
</dbReference>
<evidence type="ECO:0000313" key="6">
    <source>
        <dbReference type="Proteomes" id="UP000682111"/>
    </source>
</evidence>
<protein>
    <submittedName>
        <fullName evidence="5">TetR family transcriptional regulator</fullName>
    </submittedName>
</protein>
<dbReference type="InterPro" id="IPR009057">
    <property type="entry name" value="Homeodomain-like_sf"/>
</dbReference>
<evidence type="ECO:0000256" key="2">
    <source>
        <dbReference type="ARBA" id="ARBA00023125"/>
    </source>
</evidence>
<evidence type="ECO:0000259" key="4">
    <source>
        <dbReference type="PROSITE" id="PS50977"/>
    </source>
</evidence>
<sequence>MNSKLDRRKKYTRMALKQSLIKLLKEKSISSITVKEICELADINRSTFYAHYLDHFDLLDKIEEEIIQDMAGYLNQCTYDKDEGDLQLIERLLEYFTSKQEVCQVLLDENTDTNFQKKVITFAHQAFMQNWKAVHTLDPKLSVYISTFIISGSIDVIRKWLNNGMDKPPKEMAEVITKLIKSGFSGCL</sequence>
<dbReference type="SUPFAM" id="SSF46689">
    <property type="entry name" value="Homeodomain-like"/>
    <property type="match status" value="1"/>
</dbReference>
<dbReference type="InterPro" id="IPR039532">
    <property type="entry name" value="TetR_C_Firmicutes"/>
</dbReference>
<dbReference type="Proteomes" id="UP000682111">
    <property type="component" value="Unassembled WGS sequence"/>
</dbReference>
<reference evidence="5" key="1">
    <citation type="submission" date="2021-03" db="EMBL/GenBank/DDBJ databases">
        <title>Antimicrobial resistance genes in bacteria isolated from Japanese honey, and their potential for conferring macrolide and lincosamide resistance in the American foulbrood pathogen Paenibacillus larvae.</title>
        <authorList>
            <person name="Okamoto M."/>
            <person name="Kumagai M."/>
            <person name="Kanamori H."/>
            <person name="Takamatsu D."/>
        </authorList>
    </citation>
    <scope>NUCLEOTIDE SEQUENCE</scope>
    <source>
        <strain evidence="5">J27TS8</strain>
    </source>
</reference>
<dbReference type="AlphaFoldDB" id="A0A919WJ91"/>
<organism evidence="5 6">
    <name type="scientific">Robertmurraya siralis</name>
    <dbReference type="NCBI Taxonomy" id="77777"/>
    <lineage>
        <taxon>Bacteria</taxon>
        <taxon>Bacillati</taxon>
        <taxon>Bacillota</taxon>
        <taxon>Bacilli</taxon>
        <taxon>Bacillales</taxon>
        <taxon>Bacillaceae</taxon>
        <taxon>Robertmurraya</taxon>
    </lineage>
</organism>
<dbReference type="InterPro" id="IPR001647">
    <property type="entry name" value="HTH_TetR"/>
</dbReference>
<proteinExistence type="predicted"/>
<feature type="domain" description="HTH tetR-type" evidence="4">
    <location>
        <begin position="10"/>
        <end position="70"/>
    </location>
</feature>
<keyword evidence="1" id="KW-0678">Repressor</keyword>
<evidence type="ECO:0000256" key="3">
    <source>
        <dbReference type="PROSITE-ProRule" id="PRU00335"/>
    </source>
</evidence>
<evidence type="ECO:0000256" key="1">
    <source>
        <dbReference type="ARBA" id="ARBA00022491"/>
    </source>
</evidence>
<feature type="DNA-binding region" description="H-T-H motif" evidence="3">
    <location>
        <begin position="33"/>
        <end position="52"/>
    </location>
</feature>
<comment type="caution">
    <text evidence="5">The sequence shown here is derived from an EMBL/GenBank/DDBJ whole genome shotgun (WGS) entry which is preliminary data.</text>
</comment>